<reference evidence="1 2" key="1">
    <citation type="submission" date="2012-05" db="EMBL/GenBank/DDBJ databases">
        <title>Recombination and specialization in a pathogen metapopulation.</title>
        <authorList>
            <person name="Gardiner A."/>
            <person name="Kemen E."/>
            <person name="Schultz-Larsen T."/>
            <person name="MacLean D."/>
            <person name="Van Oosterhout C."/>
            <person name="Jones J.D.G."/>
        </authorList>
    </citation>
    <scope>NUCLEOTIDE SEQUENCE [LARGE SCALE GENOMIC DNA]</scope>
    <source>
        <strain evidence="1 2">Ac Nc2</strain>
    </source>
</reference>
<dbReference type="Proteomes" id="UP000053237">
    <property type="component" value="Unassembled WGS sequence"/>
</dbReference>
<evidence type="ECO:0000313" key="2">
    <source>
        <dbReference type="Proteomes" id="UP000053237"/>
    </source>
</evidence>
<evidence type="ECO:0000313" key="1">
    <source>
        <dbReference type="EMBL" id="CCI39269.1"/>
    </source>
</evidence>
<dbReference type="EMBL" id="CAIX01000001">
    <property type="protein sequence ID" value="CCI39269.1"/>
    <property type="molecule type" value="Genomic_DNA"/>
</dbReference>
<proteinExistence type="predicted"/>
<comment type="caution">
    <text evidence="1">The sequence shown here is derived from an EMBL/GenBank/DDBJ whole genome shotgun (WGS) entry which is preliminary data.</text>
</comment>
<accession>A0A024FYY6</accession>
<dbReference type="AlphaFoldDB" id="A0A024FYY6"/>
<name>A0A024FYY6_9STRA</name>
<gene>
    <name evidence="1" type="ORF">BN9_000520</name>
</gene>
<dbReference type="InParanoid" id="A0A024FYY6"/>
<sequence>MNFSTDAYTKSKKLNGYFSSVLHSSALGNAPKMEMVVLSGELKKFSVHLNIALVMMIESDSMIDIHSQTTRLISHNQTTVLHHPSRSIRNCHPYDTIESYELFLYTARYVLCAPALHFICTAP</sequence>
<keyword evidence="2" id="KW-1185">Reference proteome</keyword>
<organism evidence="1 2">
    <name type="scientific">Albugo candida</name>
    <dbReference type="NCBI Taxonomy" id="65357"/>
    <lineage>
        <taxon>Eukaryota</taxon>
        <taxon>Sar</taxon>
        <taxon>Stramenopiles</taxon>
        <taxon>Oomycota</taxon>
        <taxon>Peronosporomycetes</taxon>
        <taxon>Albuginales</taxon>
        <taxon>Albuginaceae</taxon>
        <taxon>Albugo</taxon>
    </lineage>
</organism>
<protein>
    <submittedName>
        <fullName evidence="1">Uncharacterized protein</fullName>
    </submittedName>
</protein>